<proteinExistence type="predicted"/>
<comment type="caution">
    <text evidence="1">The sequence shown here is derived from an EMBL/GenBank/DDBJ whole genome shotgun (WGS) entry which is preliminary data.</text>
</comment>
<accession>A0A368X7Y5</accession>
<reference evidence="1 2" key="1">
    <citation type="submission" date="2018-07" db="EMBL/GenBank/DDBJ databases">
        <title>Freshwater and sediment microbial communities from various areas in North America, analyzing microbe dynamics in response to fracking.</title>
        <authorList>
            <person name="Lamendella R."/>
        </authorList>
    </citation>
    <scope>NUCLEOTIDE SEQUENCE [LARGE SCALE GENOMIC DNA]</scope>
    <source>
        <strain evidence="1 2">105B</strain>
    </source>
</reference>
<name>A0A368X7Y5_MARNT</name>
<gene>
    <name evidence="1" type="ORF">DET61_11986</name>
</gene>
<sequence>MNQQHNQQPGHPVMPRPGLESWSYVAELKSKWQSPPDSMKVMEFFGTGDPFFGGDACDLILDKSCHLVEEWKVASENIASFKTIEAAYKAAQRIPNRRPGSILGVIPSWDAPRKPAAQRYPRLLKALSSQCLLTPLEALSVLNRQEPEAVRHLGGWEKAVQAAWHSRHR</sequence>
<dbReference type="Proteomes" id="UP000253647">
    <property type="component" value="Unassembled WGS sequence"/>
</dbReference>
<evidence type="ECO:0000313" key="2">
    <source>
        <dbReference type="Proteomes" id="UP000253647"/>
    </source>
</evidence>
<protein>
    <submittedName>
        <fullName evidence="1">Uncharacterized protein</fullName>
    </submittedName>
</protein>
<organism evidence="1 2">
    <name type="scientific">Marinobacter nauticus</name>
    <name type="common">Marinobacter hydrocarbonoclasticus</name>
    <name type="synonym">Marinobacter aquaeolei</name>
    <dbReference type="NCBI Taxonomy" id="2743"/>
    <lineage>
        <taxon>Bacteria</taxon>
        <taxon>Pseudomonadati</taxon>
        <taxon>Pseudomonadota</taxon>
        <taxon>Gammaproteobacteria</taxon>
        <taxon>Pseudomonadales</taxon>
        <taxon>Marinobacteraceae</taxon>
        <taxon>Marinobacter</taxon>
    </lineage>
</organism>
<dbReference type="RefSeq" id="WP_114435347.1">
    <property type="nucleotide sequence ID" value="NZ_QPJI01000019.1"/>
</dbReference>
<evidence type="ECO:0000313" key="1">
    <source>
        <dbReference type="EMBL" id="RCW63316.1"/>
    </source>
</evidence>
<dbReference type="AlphaFoldDB" id="A0A368X7Y5"/>
<dbReference type="EMBL" id="QPJI01000019">
    <property type="protein sequence ID" value="RCW63316.1"/>
    <property type="molecule type" value="Genomic_DNA"/>
</dbReference>